<dbReference type="SUPFAM" id="SSF48498">
    <property type="entry name" value="Tetracyclin repressor-like, C-terminal domain"/>
    <property type="match status" value="1"/>
</dbReference>
<dbReference type="EMBL" id="JBFNXR010000052">
    <property type="protein sequence ID" value="MEW9856431.1"/>
    <property type="molecule type" value="Genomic_DNA"/>
</dbReference>
<proteinExistence type="predicted"/>
<reference evidence="6 7" key="1">
    <citation type="submission" date="2024-06" db="EMBL/GenBank/DDBJ databases">
        <title>Novosphingobium rhizovicinus M1R2S20.</title>
        <authorList>
            <person name="Sun J.-Q."/>
        </authorList>
    </citation>
    <scope>NUCLEOTIDE SEQUENCE [LARGE SCALE GENOMIC DNA]</scope>
    <source>
        <strain evidence="6 7">M1R2S20</strain>
    </source>
</reference>
<dbReference type="PANTHER" id="PTHR30055:SF234">
    <property type="entry name" value="HTH-TYPE TRANSCRIPTIONAL REGULATOR BETI"/>
    <property type="match status" value="1"/>
</dbReference>
<dbReference type="InterPro" id="IPR009057">
    <property type="entry name" value="Homeodomain-like_sf"/>
</dbReference>
<feature type="domain" description="HTH tetR-type" evidence="5">
    <location>
        <begin position="6"/>
        <end position="65"/>
    </location>
</feature>
<evidence type="ECO:0000313" key="6">
    <source>
        <dbReference type="EMBL" id="MEW9856431.1"/>
    </source>
</evidence>
<gene>
    <name evidence="6" type="ORF">ABUH87_14930</name>
</gene>
<evidence type="ECO:0000256" key="2">
    <source>
        <dbReference type="ARBA" id="ARBA00023125"/>
    </source>
</evidence>
<dbReference type="RefSeq" id="WP_367774880.1">
    <property type="nucleotide sequence ID" value="NZ_JBFNXR010000052.1"/>
</dbReference>
<keyword evidence="1" id="KW-0805">Transcription regulation</keyword>
<dbReference type="PRINTS" id="PR00455">
    <property type="entry name" value="HTHTETR"/>
</dbReference>
<evidence type="ECO:0000259" key="5">
    <source>
        <dbReference type="PROSITE" id="PS50977"/>
    </source>
</evidence>
<organism evidence="6 7">
    <name type="scientific">Novosphingobium rhizovicinum</name>
    <dbReference type="NCBI Taxonomy" id="3228928"/>
    <lineage>
        <taxon>Bacteria</taxon>
        <taxon>Pseudomonadati</taxon>
        <taxon>Pseudomonadota</taxon>
        <taxon>Alphaproteobacteria</taxon>
        <taxon>Sphingomonadales</taxon>
        <taxon>Sphingomonadaceae</taxon>
        <taxon>Novosphingobium</taxon>
    </lineage>
</organism>
<protein>
    <submittedName>
        <fullName evidence="6">TetR/AcrR family transcriptional regulator</fullName>
    </submittedName>
</protein>
<accession>A0ABV3REA6</accession>
<dbReference type="PROSITE" id="PS50977">
    <property type="entry name" value="HTH_TETR_2"/>
    <property type="match status" value="1"/>
</dbReference>
<evidence type="ECO:0000256" key="3">
    <source>
        <dbReference type="ARBA" id="ARBA00023163"/>
    </source>
</evidence>
<dbReference type="InterPro" id="IPR036271">
    <property type="entry name" value="Tet_transcr_reg_TetR-rel_C_sf"/>
</dbReference>
<dbReference type="InterPro" id="IPR050109">
    <property type="entry name" value="HTH-type_TetR-like_transc_reg"/>
</dbReference>
<dbReference type="Gene3D" id="1.10.357.10">
    <property type="entry name" value="Tetracycline Repressor, domain 2"/>
    <property type="match status" value="1"/>
</dbReference>
<comment type="caution">
    <text evidence="6">The sequence shown here is derived from an EMBL/GenBank/DDBJ whole genome shotgun (WGS) entry which is preliminary data.</text>
</comment>
<evidence type="ECO:0000256" key="1">
    <source>
        <dbReference type="ARBA" id="ARBA00023015"/>
    </source>
</evidence>
<dbReference type="InterPro" id="IPR001647">
    <property type="entry name" value="HTH_TetR"/>
</dbReference>
<dbReference type="Proteomes" id="UP001556118">
    <property type="component" value="Unassembled WGS sequence"/>
</dbReference>
<dbReference type="Pfam" id="PF00440">
    <property type="entry name" value="TetR_N"/>
    <property type="match status" value="1"/>
</dbReference>
<feature type="DNA-binding region" description="H-T-H motif" evidence="4">
    <location>
        <begin position="28"/>
        <end position="47"/>
    </location>
</feature>
<evidence type="ECO:0000256" key="4">
    <source>
        <dbReference type="PROSITE-ProRule" id="PRU00335"/>
    </source>
</evidence>
<keyword evidence="2 4" id="KW-0238">DNA-binding</keyword>
<dbReference type="PANTHER" id="PTHR30055">
    <property type="entry name" value="HTH-TYPE TRANSCRIPTIONAL REGULATOR RUTR"/>
    <property type="match status" value="1"/>
</dbReference>
<name>A0ABV3REA6_9SPHN</name>
<keyword evidence="3" id="KW-0804">Transcription</keyword>
<evidence type="ECO:0000313" key="7">
    <source>
        <dbReference type="Proteomes" id="UP001556118"/>
    </source>
</evidence>
<keyword evidence="7" id="KW-1185">Reference proteome</keyword>
<sequence>MRWDARNSREKLIAAAAKVMRERGHTVPLQEVIDAAGLGRGTLYRHFADRESLIIAVIEHDLDAASELIETSADSRTLFFDFLETRSASAAAFLPALLSIDSERLRSFTEATRPRYDALLSTVVDRAREAGVIRHDYTPQDLALTIEMLSLARQRCSGERSRLPARLLDFLMQGVGSRTQEPLELEGNGAPSRRS</sequence>
<dbReference type="Pfam" id="PF21597">
    <property type="entry name" value="TetR_C_43"/>
    <property type="match status" value="1"/>
</dbReference>
<dbReference type="SUPFAM" id="SSF46689">
    <property type="entry name" value="Homeodomain-like"/>
    <property type="match status" value="1"/>
</dbReference>
<dbReference type="InterPro" id="IPR049445">
    <property type="entry name" value="TetR_SbtR-like_C"/>
</dbReference>